<sequence length="324" mass="37641">MIVTNANIKRCLNLNSEIPEKNKCTPRRRGIRHIDSDILCNKKEKEVFDFTEKEIKISEERTNGASKNKTIETEKEDKKSKIIENSKVDKKKAIDVHTNVNNKNMEPKLSSTIDTPTRKKTSSRSKKGNRCKENLPPKMTKDESSSNHKITEYFQVRKSTRKTKSQIEKEKRTQLENEICSRCNEEFLEVYTDEIKGRGCKTKKEFKRGDFVIEYIGTLLSAKAAKKLEKEYKKDESLGSYMYYFNHKGQNWCIDATKESPFKARLINHSCLRPNLKTKVVDVGDKFHLIMIALRDINVGEELLYDYGDRTPESVANNPWLKNT</sequence>
<dbReference type="InterPro" id="IPR016858">
    <property type="entry name" value="KMT5A-like"/>
</dbReference>
<evidence type="ECO:0000256" key="2">
    <source>
        <dbReference type="ARBA" id="ARBA00004286"/>
    </source>
</evidence>
<evidence type="ECO:0000256" key="4">
    <source>
        <dbReference type="ARBA" id="ARBA00022454"/>
    </source>
</evidence>
<keyword evidence="10" id="KW-0804">Transcription</keyword>
<evidence type="ECO:0000256" key="12">
    <source>
        <dbReference type="ARBA" id="ARBA00047784"/>
    </source>
</evidence>
<dbReference type="EC" id="2.1.1.361" evidence="3"/>
<dbReference type="WBParaSite" id="TCONS_00001365.p1">
    <property type="protein sequence ID" value="TCONS_00001365.p1"/>
    <property type="gene ID" value="XLOC_001260"/>
</dbReference>
<feature type="compositionally biased region" description="Polar residues" evidence="13">
    <location>
        <begin position="102"/>
        <end position="115"/>
    </location>
</feature>
<feature type="domain" description="SET" evidence="14">
    <location>
        <begin position="186"/>
        <end position="308"/>
    </location>
</feature>
<evidence type="ECO:0000256" key="3">
    <source>
        <dbReference type="ARBA" id="ARBA00012187"/>
    </source>
</evidence>
<feature type="region of interest" description="Disordered" evidence="13">
    <location>
        <begin position="102"/>
        <end position="146"/>
    </location>
</feature>
<evidence type="ECO:0000313" key="15">
    <source>
        <dbReference type="Proteomes" id="UP000035681"/>
    </source>
</evidence>
<evidence type="ECO:0000256" key="10">
    <source>
        <dbReference type="ARBA" id="ARBA00023163"/>
    </source>
</evidence>
<dbReference type="GO" id="GO:0032259">
    <property type="term" value="P:methylation"/>
    <property type="evidence" value="ECO:0007669"/>
    <property type="project" value="UniProtKB-KW"/>
</dbReference>
<accession>A0A0K0ELL8</accession>
<keyword evidence="11" id="KW-0539">Nucleus</keyword>
<evidence type="ECO:0000256" key="6">
    <source>
        <dbReference type="ARBA" id="ARBA00022679"/>
    </source>
</evidence>
<dbReference type="PANTHER" id="PTHR46167">
    <property type="entry name" value="N-LYSINE METHYLTRANSFERASE KMT5A"/>
    <property type="match status" value="1"/>
</dbReference>
<evidence type="ECO:0000259" key="14">
    <source>
        <dbReference type="PROSITE" id="PS50280"/>
    </source>
</evidence>
<reference evidence="16" key="1">
    <citation type="submission" date="2015-08" db="UniProtKB">
        <authorList>
            <consortium name="WormBaseParasite"/>
        </authorList>
    </citation>
    <scope>IDENTIFICATION</scope>
</reference>
<dbReference type="InterPro" id="IPR001214">
    <property type="entry name" value="SET_dom"/>
</dbReference>
<dbReference type="GO" id="GO:0140944">
    <property type="term" value="F:histone H4K20 monomethyltransferase activity"/>
    <property type="evidence" value="ECO:0007669"/>
    <property type="project" value="UniProtKB-EC"/>
</dbReference>
<dbReference type="SUPFAM" id="SSF82199">
    <property type="entry name" value="SET domain"/>
    <property type="match status" value="1"/>
</dbReference>
<keyword evidence="7" id="KW-0949">S-adenosyl-L-methionine</keyword>
<evidence type="ECO:0000256" key="7">
    <source>
        <dbReference type="ARBA" id="ARBA00022691"/>
    </source>
</evidence>
<organism evidence="16">
    <name type="scientific">Strongyloides stercoralis</name>
    <name type="common">Threadworm</name>
    <dbReference type="NCBI Taxonomy" id="6248"/>
    <lineage>
        <taxon>Eukaryota</taxon>
        <taxon>Metazoa</taxon>
        <taxon>Ecdysozoa</taxon>
        <taxon>Nematoda</taxon>
        <taxon>Chromadorea</taxon>
        <taxon>Rhabditida</taxon>
        <taxon>Tylenchina</taxon>
        <taxon>Panagrolaimomorpha</taxon>
        <taxon>Strongyloidoidea</taxon>
        <taxon>Strongyloididae</taxon>
        <taxon>Strongyloides</taxon>
    </lineage>
</organism>
<dbReference type="GO" id="GO:0005634">
    <property type="term" value="C:nucleus"/>
    <property type="evidence" value="ECO:0007669"/>
    <property type="project" value="UniProtKB-SubCell"/>
</dbReference>
<evidence type="ECO:0000256" key="8">
    <source>
        <dbReference type="ARBA" id="ARBA00022853"/>
    </source>
</evidence>
<evidence type="ECO:0000256" key="9">
    <source>
        <dbReference type="ARBA" id="ARBA00023015"/>
    </source>
</evidence>
<protein>
    <recommendedName>
        <fullName evidence="3">[histone H4]-lysine(20) N-methyltransferase</fullName>
        <ecNumber evidence="3">2.1.1.361</ecNumber>
    </recommendedName>
</protein>
<proteinExistence type="predicted"/>
<dbReference type="GO" id="GO:0043516">
    <property type="term" value="P:regulation of DNA damage response, signal transduction by p53 class mediator"/>
    <property type="evidence" value="ECO:0007669"/>
    <property type="project" value="TreeGrafter"/>
</dbReference>
<dbReference type="SMART" id="SM00317">
    <property type="entry name" value="SET"/>
    <property type="match status" value="1"/>
</dbReference>
<feature type="compositionally biased region" description="Basic and acidic residues" evidence="13">
    <location>
        <begin position="130"/>
        <end position="146"/>
    </location>
</feature>
<keyword evidence="4" id="KW-0158">Chromosome</keyword>
<evidence type="ECO:0000313" key="16">
    <source>
        <dbReference type="WBParaSite" id="SSTP_0001036200.1"/>
    </source>
</evidence>
<dbReference type="GO" id="GO:0006357">
    <property type="term" value="P:regulation of transcription by RNA polymerase II"/>
    <property type="evidence" value="ECO:0007669"/>
    <property type="project" value="TreeGrafter"/>
</dbReference>
<keyword evidence="5" id="KW-0489">Methyltransferase</keyword>
<dbReference type="Pfam" id="PF00856">
    <property type="entry name" value="SET"/>
    <property type="match status" value="1"/>
</dbReference>
<dbReference type="InterPro" id="IPR051760">
    <property type="entry name" value="KMT5A"/>
</dbReference>
<dbReference type="PROSITE" id="PS50280">
    <property type="entry name" value="SET"/>
    <property type="match status" value="1"/>
</dbReference>
<keyword evidence="6" id="KW-0808">Transferase</keyword>
<feature type="compositionally biased region" description="Basic residues" evidence="13">
    <location>
        <begin position="118"/>
        <end position="129"/>
    </location>
</feature>
<name>A0A0K0ELL8_STRER</name>
<dbReference type="InterPro" id="IPR046341">
    <property type="entry name" value="SET_dom_sf"/>
</dbReference>
<dbReference type="PANTHER" id="PTHR46167:SF1">
    <property type="entry name" value="N-LYSINE METHYLTRANSFERASE KMT5A"/>
    <property type="match status" value="1"/>
</dbReference>
<evidence type="ECO:0000256" key="11">
    <source>
        <dbReference type="ARBA" id="ARBA00023242"/>
    </source>
</evidence>
<dbReference type="InterPro" id="IPR047266">
    <property type="entry name" value="KMT5A-like_SET"/>
</dbReference>
<keyword evidence="9" id="KW-0805">Transcription regulation</keyword>
<evidence type="ECO:0000256" key="5">
    <source>
        <dbReference type="ARBA" id="ARBA00022603"/>
    </source>
</evidence>
<evidence type="ECO:0000256" key="13">
    <source>
        <dbReference type="SAM" id="MobiDB-lite"/>
    </source>
</evidence>
<dbReference type="WBParaSite" id="SSTP_0001036200.1">
    <property type="protein sequence ID" value="SSTP_0001036200.1"/>
    <property type="gene ID" value="SSTP_0001036200"/>
</dbReference>
<dbReference type="GO" id="GO:0005700">
    <property type="term" value="C:polytene chromosome"/>
    <property type="evidence" value="ECO:0007669"/>
    <property type="project" value="TreeGrafter"/>
</dbReference>
<comment type="catalytic activity">
    <reaction evidence="12">
        <text>L-lysyl(20)-[histone H4] + S-adenosyl-L-methionine = N(6)-methyl-L-lysyl(20)-[histone H4] + S-adenosyl-L-homocysteine + H(+)</text>
        <dbReference type="Rhea" id="RHEA:60344"/>
        <dbReference type="Rhea" id="RHEA-COMP:15554"/>
        <dbReference type="Rhea" id="RHEA-COMP:15555"/>
        <dbReference type="ChEBI" id="CHEBI:15378"/>
        <dbReference type="ChEBI" id="CHEBI:29969"/>
        <dbReference type="ChEBI" id="CHEBI:57856"/>
        <dbReference type="ChEBI" id="CHEBI:59789"/>
        <dbReference type="ChEBI" id="CHEBI:61929"/>
        <dbReference type="EC" id="2.1.1.361"/>
    </reaction>
</comment>
<dbReference type="STRING" id="6248.A0A0K0ELL8"/>
<keyword evidence="8" id="KW-0156">Chromatin regulator</keyword>
<dbReference type="CDD" id="cd10528">
    <property type="entry name" value="SET_SETD8"/>
    <property type="match status" value="1"/>
</dbReference>
<keyword evidence="15" id="KW-1185">Reference proteome</keyword>
<evidence type="ECO:0000256" key="1">
    <source>
        <dbReference type="ARBA" id="ARBA00004123"/>
    </source>
</evidence>
<dbReference type="Proteomes" id="UP000035681">
    <property type="component" value="Unplaced"/>
</dbReference>
<dbReference type="AlphaFoldDB" id="A0A0K0ELL8"/>
<dbReference type="Gene3D" id="2.170.270.10">
    <property type="entry name" value="SET domain"/>
    <property type="match status" value="1"/>
</dbReference>
<comment type="subcellular location">
    <subcellularLocation>
        <location evidence="2">Chromosome</location>
    </subcellularLocation>
    <subcellularLocation>
        <location evidence="1">Nucleus</location>
    </subcellularLocation>
</comment>
<dbReference type="PROSITE" id="PS51571">
    <property type="entry name" value="SAM_MT43_PR_SET"/>
    <property type="match status" value="1"/>
</dbReference>